<accession>A9PB13</accession>
<proteinExistence type="evidence at transcript level"/>
<protein>
    <submittedName>
        <fullName evidence="1">Uncharacterized protein</fullName>
    </submittedName>
</protein>
<reference evidence="1" key="1">
    <citation type="journal article" date="2008" name="BMC Genomics">
        <title>Analysis of 4,664 high-quality sequence-finished poplar full-length cDNA clones and their utility for the discovery of genes responding to insect feeding.</title>
        <authorList>
            <person name="Ralph S.G."/>
            <person name="Chun H.J."/>
            <person name="Cooper D."/>
            <person name="Kirkpatrick R."/>
            <person name="Kolosova N."/>
            <person name="Gunter L."/>
            <person name="Tuskan G.A."/>
            <person name="Douglas C.J."/>
            <person name="Holt R.A."/>
            <person name="Jones S.J."/>
            <person name="Marra M.A."/>
            <person name="Bohlmann J."/>
        </authorList>
    </citation>
    <scope>NUCLEOTIDE SEQUENCE</scope>
    <source>
        <tissue evidence="1">Phloem and cambium</tissue>
    </source>
</reference>
<sequence>MGVPMDYSYLVLEDKCVRMYSGRPVVENRIVKFITHALFLHQGPVHKFQLSTSYLHCFPDIDQWMLFLSRSDIKELVLELGEGDCLGYHHVFSIVKVNPFGAFSL</sequence>
<name>A9PB13_POPTR</name>
<dbReference type="ExpressionAtlas" id="A9PB13">
    <property type="expression patterns" value="baseline and differential"/>
</dbReference>
<dbReference type="EMBL" id="EF145406">
    <property type="protein sequence ID" value="ABK93566.1"/>
    <property type="molecule type" value="mRNA"/>
</dbReference>
<dbReference type="AlphaFoldDB" id="A9PB13"/>
<organism evidence="1">
    <name type="scientific">Populus trichocarpa</name>
    <name type="common">Western balsam poplar</name>
    <name type="synonym">Populus balsamifera subsp. trichocarpa</name>
    <dbReference type="NCBI Taxonomy" id="3694"/>
    <lineage>
        <taxon>Eukaryota</taxon>
        <taxon>Viridiplantae</taxon>
        <taxon>Streptophyta</taxon>
        <taxon>Embryophyta</taxon>
        <taxon>Tracheophyta</taxon>
        <taxon>Spermatophyta</taxon>
        <taxon>Magnoliopsida</taxon>
        <taxon>eudicotyledons</taxon>
        <taxon>Gunneridae</taxon>
        <taxon>Pentapetalae</taxon>
        <taxon>rosids</taxon>
        <taxon>fabids</taxon>
        <taxon>Malpighiales</taxon>
        <taxon>Salicaceae</taxon>
        <taxon>Saliceae</taxon>
        <taxon>Populus</taxon>
    </lineage>
</organism>
<evidence type="ECO:0000313" key="1">
    <source>
        <dbReference type="EMBL" id="ABK93566.1"/>
    </source>
</evidence>